<reference evidence="8 9" key="1">
    <citation type="submission" date="2018-06" db="EMBL/GenBank/DDBJ databases">
        <authorList>
            <consortium name="Pathogen Informatics"/>
            <person name="Doyle S."/>
        </authorList>
    </citation>
    <scope>NUCLEOTIDE SEQUENCE [LARGE SCALE GENOMIC DNA]</scope>
    <source>
        <strain evidence="8 9">NCTC13465</strain>
    </source>
</reference>
<evidence type="ECO:0000313" key="9">
    <source>
        <dbReference type="Proteomes" id="UP000251721"/>
    </source>
</evidence>
<keyword evidence="2" id="KW-0813">Transport</keyword>
<evidence type="ECO:0000256" key="1">
    <source>
        <dbReference type="ARBA" id="ARBA00005417"/>
    </source>
</evidence>
<dbReference type="GO" id="GO:0016887">
    <property type="term" value="F:ATP hydrolysis activity"/>
    <property type="evidence" value="ECO:0007669"/>
    <property type="project" value="InterPro"/>
</dbReference>
<sequence>MALGLQLAGVDKAQRRQAAAQMLKKVGLEGAEKRFIWQLSGGQRQRVGIARALAANPQLLLLDEPFGALDAFTREQMQTLLLKLWHETGKQVLLITP</sequence>
<dbReference type="AlphaFoldDB" id="A0A2X3FWV7"/>
<dbReference type="PANTHER" id="PTHR42788:SF18">
    <property type="entry name" value="TAURINE IMPORT ATP-BINDING PROTEIN TAUB"/>
    <property type="match status" value="1"/>
</dbReference>
<organism evidence="8 9">
    <name type="scientific">Klebsiella pneumoniae</name>
    <dbReference type="NCBI Taxonomy" id="573"/>
    <lineage>
        <taxon>Bacteria</taxon>
        <taxon>Pseudomonadati</taxon>
        <taxon>Pseudomonadota</taxon>
        <taxon>Gammaproteobacteria</taxon>
        <taxon>Enterobacterales</taxon>
        <taxon>Enterobacteriaceae</taxon>
        <taxon>Klebsiella/Raoultella group</taxon>
        <taxon>Klebsiella</taxon>
        <taxon>Klebsiella pneumoniae complex</taxon>
    </lineage>
</organism>
<dbReference type="Gene3D" id="3.40.50.300">
    <property type="entry name" value="P-loop containing nucleotide triphosphate hydrolases"/>
    <property type="match status" value="1"/>
</dbReference>
<dbReference type="SUPFAM" id="SSF52540">
    <property type="entry name" value="P-loop containing nucleoside triphosphate hydrolases"/>
    <property type="match status" value="1"/>
</dbReference>
<keyword evidence="8" id="KW-0067">ATP-binding</keyword>
<evidence type="ECO:0000313" key="8">
    <source>
        <dbReference type="EMBL" id="SQC59978.1"/>
    </source>
</evidence>
<comment type="similarity">
    <text evidence="1">Belongs to the ABC transporter superfamily.</text>
</comment>
<dbReference type="EMBL" id="UAWQ01000020">
    <property type="protein sequence ID" value="SQC59978.1"/>
    <property type="molecule type" value="Genomic_DNA"/>
</dbReference>
<protein>
    <submittedName>
        <fullName evidence="8">Taurine transport ATP-binding protein TauB</fullName>
        <ecNumber evidence="8">3.6.3.-</ecNumber>
    </submittedName>
</protein>
<feature type="domain" description="ABC transporter" evidence="7">
    <location>
        <begin position="14"/>
        <end position="66"/>
    </location>
</feature>
<evidence type="ECO:0000256" key="5">
    <source>
        <dbReference type="ARBA" id="ARBA00022967"/>
    </source>
</evidence>
<dbReference type="InterPro" id="IPR003439">
    <property type="entry name" value="ABC_transporter-like_ATP-bd"/>
</dbReference>
<evidence type="ECO:0000256" key="6">
    <source>
        <dbReference type="ARBA" id="ARBA00023136"/>
    </source>
</evidence>
<name>A0A2X3FWV7_KLEPN</name>
<keyword evidence="3" id="KW-1003">Cell membrane</keyword>
<keyword evidence="8" id="KW-0378">Hydrolase</keyword>
<keyword evidence="5" id="KW-1278">Translocase</keyword>
<evidence type="ECO:0000256" key="3">
    <source>
        <dbReference type="ARBA" id="ARBA00022475"/>
    </source>
</evidence>
<proteinExistence type="inferred from homology"/>
<keyword evidence="6" id="KW-0472">Membrane</keyword>
<evidence type="ECO:0000256" key="4">
    <source>
        <dbReference type="ARBA" id="ARBA00022519"/>
    </source>
</evidence>
<dbReference type="Pfam" id="PF00005">
    <property type="entry name" value="ABC_tran"/>
    <property type="match status" value="1"/>
</dbReference>
<dbReference type="InterPro" id="IPR050166">
    <property type="entry name" value="ABC_transporter_ATP-bind"/>
</dbReference>
<accession>A0A2X3FWV7</accession>
<evidence type="ECO:0000259" key="7">
    <source>
        <dbReference type="Pfam" id="PF00005"/>
    </source>
</evidence>
<gene>
    <name evidence="8" type="primary">metN2_3</name>
    <name evidence="8" type="ORF">NCTC13465_06305</name>
</gene>
<evidence type="ECO:0000256" key="2">
    <source>
        <dbReference type="ARBA" id="ARBA00022448"/>
    </source>
</evidence>
<dbReference type="InterPro" id="IPR027417">
    <property type="entry name" value="P-loop_NTPase"/>
</dbReference>
<dbReference type="Proteomes" id="UP000251721">
    <property type="component" value="Unassembled WGS sequence"/>
</dbReference>
<dbReference type="GO" id="GO:0005524">
    <property type="term" value="F:ATP binding"/>
    <property type="evidence" value="ECO:0007669"/>
    <property type="project" value="UniProtKB-KW"/>
</dbReference>
<keyword evidence="4" id="KW-0997">Cell inner membrane</keyword>
<dbReference type="PANTHER" id="PTHR42788">
    <property type="entry name" value="TAURINE IMPORT ATP-BINDING PROTEIN-RELATED"/>
    <property type="match status" value="1"/>
</dbReference>
<keyword evidence="8" id="KW-0547">Nucleotide-binding</keyword>
<dbReference type="EC" id="3.6.3.-" evidence="8"/>